<comment type="subcellular location">
    <subcellularLocation>
        <location evidence="1">Cell membrane</location>
        <topology evidence="1">Multi-pass membrane protein</topology>
    </subcellularLocation>
</comment>
<keyword evidence="3 6" id="KW-0812">Transmembrane</keyword>
<evidence type="ECO:0000256" key="3">
    <source>
        <dbReference type="ARBA" id="ARBA00022692"/>
    </source>
</evidence>
<evidence type="ECO:0000256" key="1">
    <source>
        <dbReference type="ARBA" id="ARBA00004651"/>
    </source>
</evidence>
<dbReference type="STRING" id="571932.SAMN05421743_110107"/>
<organism evidence="7 8">
    <name type="scientific">Thalassobacillus cyri</name>
    <dbReference type="NCBI Taxonomy" id="571932"/>
    <lineage>
        <taxon>Bacteria</taxon>
        <taxon>Bacillati</taxon>
        <taxon>Bacillota</taxon>
        <taxon>Bacilli</taxon>
        <taxon>Bacillales</taxon>
        <taxon>Bacillaceae</taxon>
        <taxon>Thalassobacillus</taxon>
    </lineage>
</organism>
<feature type="transmembrane region" description="Helical" evidence="6">
    <location>
        <begin position="65"/>
        <end position="82"/>
    </location>
</feature>
<dbReference type="GO" id="GO:0005886">
    <property type="term" value="C:plasma membrane"/>
    <property type="evidence" value="ECO:0007669"/>
    <property type="project" value="UniProtKB-SubCell"/>
</dbReference>
<keyword evidence="8" id="KW-1185">Reference proteome</keyword>
<dbReference type="InterPro" id="IPR005538">
    <property type="entry name" value="LrgA/CidA"/>
</dbReference>
<feature type="transmembrane region" description="Helical" evidence="6">
    <location>
        <begin position="88"/>
        <end position="109"/>
    </location>
</feature>
<dbReference type="PANTHER" id="PTHR33931:SF2">
    <property type="entry name" value="HOLIN-LIKE PROTEIN CIDA"/>
    <property type="match status" value="1"/>
</dbReference>
<keyword evidence="4 6" id="KW-1133">Transmembrane helix</keyword>
<dbReference type="RefSeq" id="WP_093045422.1">
    <property type="nucleotide sequence ID" value="NZ_FNQR01000010.1"/>
</dbReference>
<evidence type="ECO:0000256" key="6">
    <source>
        <dbReference type="SAM" id="Phobius"/>
    </source>
</evidence>
<evidence type="ECO:0000256" key="2">
    <source>
        <dbReference type="ARBA" id="ARBA00022475"/>
    </source>
</evidence>
<evidence type="ECO:0000256" key="4">
    <source>
        <dbReference type="ARBA" id="ARBA00022989"/>
    </source>
</evidence>
<feature type="transmembrane region" description="Helical" evidence="6">
    <location>
        <begin position="35"/>
        <end position="53"/>
    </location>
</feature>
<protein>
    <submittedName>
        <fullName evidence="7">Holin-like protein</fullName>
    </submittedName>
</protein>
<dbReference type="EMBL" id="FNQR01000010">
    <property type="protein sequence ID" value="SEA91796.1"/>
    <property type="molecule type" value="Genomic_DNA"/>
</dbReference>
<name>A0A1H4F381_9BACI</name>
<sequence>MKTRWFLQLFTIIGFLLLGSGIAKAFHIPVPGSVIGLLLLFVFLLTGIIKLEWIERASSFQLKHLTILFIPPITGLFLSSAFLEILHWNVLIILIVSSICCLLGTAFAVEWIEKRRDVK</sequence>
<evidence type="ECO:0000313" key="8">
    <source>
        <dbReference type="Proteomes" id="UP000198584"/>
    </source>
</evidence>
<dbReference type="OrthoDB" id="3176438at2"/>
<keyword evidence="5 6" id="KW-0472">Membrane</keyword>
<dbReference type="Pfam" id="PF03788">
    <property type="entry name" value="LrgA"/>
    <property type="match status" value="1"/>
</dbReference>
<evidence type="ECO:0000256" key="5">
    <source>
        <dbReference type="ARBA" id="ARBA00023136"/>
    </source>
</evidence>
<evidence type="ECO:0000313" key="7">
    <source>
        <dbReference type="EMBL" id="SEA91796.1"/>
    </source>
</evidence>
<dbReference type="PANTHER" id="PTHR33931">
    <property type="entry name" value="HOLIN-LIKE PROTEIN CIDA-RELATED"/>
    <property type="match status" value="1"/>
</dbReference>
<reference evidence="7 8" key="1">
    <citation type="submission" date="2016-10" db="EMBL/GenBank/DDBJ databases">
        <authorList>
            <person name="de Groot N.N."/>
        </authorList>
    </citation>
    <scope>NUCLEOTIDE SEQUENCE [LARGE SCALE GENOMIC DNA]</scope>
    <source>
        <strain evidence="7 8">CCM7597</strain>
    </source>
</reference>
<proteinExistence type="predicted"/>
<accession>A0A1H4F381</accession>
<gene>
    <name evidence="7" type="ORF">SAMN05421743_110107</name>
</gene>
<dbReference type="Proteomes" id="UP000198584">
    <property type="component" value="Unassembled WGS sequence"/>
</dbReference>
<dbReference type="AlphaFoldDB" id="A0A1H4F381"/>
<keyword evidence="2" id="KW-1003">Cell membrane</keyword>